<gene>
    <name evidence="3" type="ORF">GCM10011316_07080</name>
</gene>
<dbReference type="RefSeq" id="WP_150494496.1">
    <property type="nucleotide sequence ID" value="NZ_BMFA01000001.1"/>
</dbReference>
<feature type="compositionally biased region" description="Gly residues" evidence="2">
    <location>
        <begin position="467"/>
        <end position="497"/>
    </location>
</feature>
<keyword evidence="1" id="KW-0175">Coiled coil</keyword>
<feature type="compositionally biased region" description="Basic residues" evidence="2">
    <location>
        <begin position="421"/>
        <end position="430"/>
    </location>
</feature>
<feature type="region of interest" description="Disordered" evidence="2">
    <location>
        <begin position="421"/>
        <end position="497"/>
    </location>
</feature>
<proteinExistence type="predicted"/>
<feature type="coiled-coil region" evidence="1">
    <location>
        <begin position="231"/>
        <end position="285"/>
    </location>
</feature>
<reference evidence="3" key="2">
    <citation type="submission" date="2020-09" db="EMBL/GenBank/DDBJ databases">
        <authorList>
            <person name="Sun Q."/>
            <person name="Zhou Y."/>
        </authorList>
    </citation>
    <scope>NUCLEOTIDE SEQUENCE</scope>
    <source>
        <strain evidence="3">CGMCC 1.12426</strain>
    </source>
</reference>
<feature type="compositionally biased region" description="Gly residues" evidence="2">
    <location>
        <begin position="445"/>
        <end position="458"/>
    </location>
</feature>
<evidence type="ECO:0000313" key="4">
    <source>
        <dbReference type="Proteomes" id="UP000605148"/>
    </source>
</evidence>
<feature type="region of interest" description="Disordered" evidence="2">
    <location>
        <begin position="89"/>
        <end position="115"/>
    </location>
</feature>
<evidence type="ECO:0000313" key="3">
    <source>
        <dbReference type="EMBL" id="GGB37531.1"/>
    </source>
</evidence>
<reference evidence="3" key="1">
    <citation type="journal article" date="2014" name="Int. J. Syst. Evol. Microbiol.">
        <title>Complete genome sequence of Corynebacterium casei LMG S-19264T (=DSM 44701T), isolated from a smear-ripened cheese.</title>
        <authorList>
            <consortium name="US DOE Joint Genome Institute (JGI-PGF)"/>
            <person name="Walter F."/>
            <person name="Albersmeier A."/>
            <person name="Kalinowski J."/>
            <person name="Ruckert C."/>
        </authorList>
    </citation>
    <scope>NUCLEOTIDE SEQUENCE</scope>
    <source>
        <strain evidence="3">CGMCC 1.12426</strain>
    </source>
</reference>
<dbReference type="Proteomes" id="UP000605148">
    <property type="component" value="Unassembled WGS sequence"/>
</dbReference>
<comment type="caution">
    <text evidence="3">The sequence shown here is derived from an EMBL/GenBank/DDBJ whole genome shotgun (WGS) entry which is preliminary data.</text>
</comment>
<accession>A0A916WXF9</accession>
<organism evidence="3 4">
    <name type="scientific">Roseibium aquae</name>
    <dbReference type="NCBI Taxonomy" id="1323746"/>
    <lineage>
        <taxon>Bacteria</taxon>
        <taxon>Pseudomonadati</taxon>
        <taxon>Pseudomonadota</taxon>
        <taxon>Alphaproteobacteria</taxon>
        <taxon>Hyphomicrobiales</taxon>
        <taxon>Stappiaceae</taxon>
        <taxon>Roseibium</taxon>
    </lineage>
</organism>
<evidence type="ECO:0000256" key="2">
    <source>
        <dbReference type="SAM" id="MobiDB-lite"/>
    </source>
</evidence>
<sequence>MLTGRQTLSAIEAALADLRREEAELGTRIERGTRAFADFQTRQGEAYKELARFRLDTQSIEQLDIRLDSAALEARKLLEKRASDRKTLAENLRRKETEREDIQRQRTELANQQTAAEERMDELMDSVDTILEGDAGFLAQRERALKAAATAEAAAEKAETALLDRAEKGKAYEADPLFMYLWERGFGTPSYDKRGLVRSLDRWVGGLIGFHDARANYAMLTSLPERLATHAERCADLADAEEARLSQLSRQAVERVAGNDLVGEIEALGGQIAEIDAKLDALNGQIETVSGALQNYATGDDPDYREAEAHLAKSLEGDDLRDLWAEALATPSPEDERIVRHIEDLGERMEQISREIRQDRELQRNISSRRAELTQVISQFRGKGYDQWETTFTDDSLTTVLLGELVKGAITGADYWRRAEKAHRRRKPKGGRIAFPQGSGLPSSMGGGFSGKGLGGRSSGSPRTGGLRTGGGFGGRSGGFRTGGGFGGGGFKTGGKF</sequence>
<dbReference type="OrthoDB" id="274366at2"/>
<feature type="compositionally biased region" description="Basic and acidic residues" evidence="2">
    <location>
        <begin position="89"/>
        <end position="107"/>
    </location>
</feature>
<evidence type="ECO:0000256" key="1">
    <source>
        <dbReference type="SAM" id="Coils"/>
    </source>
</evidence>
<dbReference type="AlphaFoldDB" id="A0A916WXF9"/>
<name>A0A916WXF9_9HYPH</name>
<dbReference type="EMBL" id="BMFA01000001">
    <property type="protein sequence ID" value="GGB37531.1"/>
    <property type="molecule type" value="Genomic_DNA"/>
</dbReference>
<keyword evidence="4" id="KW-1185">Reference proteome</keyword>
<protein>
    <submittedName>
        <fullName evidence="3">Uncharacterized protein</fullName>
    </submittedName>
</protein>